<feature type="domain" description="YgjP-like metallopeptidase" evidence="1">
    <location>
        <begin position="75"/>
        <end position="172"/>
    </location>
</feature>
<sequence>MTDFTVIYSKRRTICAEIGPDGSVKIRAPQNMRKRDIQEFVRMNEARIVRARQKQAARAQEAGRKTLTAEEIAQLKEKARDFIPARVKYFSEQMGLFPSAVKISSAVRRFGSCSAKNSLNFSYRLMLYPQEAVDYVIVHELAHIVHRNHGKEFYALISRYLPDYKQRIALLRR</sequence>
<dbReference type="Proteomes" id="UP000824089">
    <property type="component" value="Unassembled WGS sequence"/>
</dbReference>
<evidence type="ECO:0000259" key="1">
    <source>
        <dbReference type="Pfam" id="PF01863"/>
    </source>
</evidence>
<reference evidence="2" key="1">
    <citation type="submission" date="2020-10" db="EMBL/GenBank/DDBJ databases">
        <authorList>
            <person name="Gilroy R."/>
        </authorList>
    </citation>
    <scope>NUCLEOTIDE SEQUENCE</scope>
    <source>
        <strain evidence="2">CHK195-4489</strain>
    </source>
</reference>
<comment type="caution">
    <text evidence="2">The sequence shown here is derived from an EMBL/GenBank/DDBJ whole genome shotgun (WGS) entry which is preliminary data.</text>
</comment>
<dbReference type="CDD" id="cd07344">
    <property type="entry name" value="M48_yhfN_like"/>
    <property type="match status" value="1"/>
</dbReference>
<organism evidence="2 3">
    <name type="scientific">Candidatus Egerieisoma faecipullorum</name>
    <dbReference type="NCBI Taxonomy" id="2840963"/>
    <lineage>
        <taxon>Bacteria</taxon>
        <taxon>Bacillati</taxon>
        <taxon>Bacillota</taxon>
        <taxon>Clostridia</taxon>
        <taxon>Eubacteriales</taxon>
        <taxon>Clostridiaceae</taxon>
        <taxon>Clostridiaceae incertae sedis</taxon>
        <taxon>Candidatus Egerieisoma</taxon>
    </lineage>
</organism>
<dbReference type="InterPro" id="IPR053136">
    <property type="entry name" value="UTP_pyrophosphatase-like"/>
</dbReference>
<dbReference type="Gene3D" id="3.30.2010.10">
    <property type="entry name" value="Metalloproteases ('zincins'), catalytic domain"/>
    <property type="match status" value="1"/>
</dbReference>
<proteinExistence type="predicted"/>
<gene>
    <name evidence="2" type="ORF">IAD50_06965</name>
</gene>
<protein>
    <submittedName>
        <fullName evidence="2">M48 family metallopeptidase</fullName>
    </submittedName>
</protein>
<accession>A0A9D1I8W3</accession>
<reference evidence="2" key="2">
    <citation type="journal article" date="2021" name="PeerJ">
        <title>Extensive microbial diversity within the chicken gut microbiome revealed by metagenomics and culture.</title>
        <authorList>
            <person name="Gilroy R."/>
            <person name="Ravi A."/>
            <person name="Getino M."/>
            <person name="Pursley I."/>
            <person name="Horton D.L."/>
            <person name="Alikhan N.F."/>
            <person name="Baker D."/>
            <person name="Gharbi K."/>
            <person name="Hall N."/>
            <person name="Watson M."/>
            <person name="Adriaenssens E.M."/>
            <person name="Foster-Nyarko E."/>
            <person name="Jarju S."/>
            <person name="Secka A."/>
            <person name="Antonio M."/>
            <person name="Oren A."/>
            <person name="Chaudhuri R.R."/>
            <person name="La Ragione R."/>
            <person name="Hildebrand F."/>
            <person name="Pallen M.J."/>
        </authorList>
    </citation>
    <scope>NUCLEOTIDE SEQUENCE</scope>
    <source>
        <strain evidence="2">CHK195-4489</strain>
    </source>
</reference>
<dbReference type="Pfam" id="PF01863">
    <property type="entry name" value="YgjP-like"/>
    <property type="match status" value="1"/>
</dbReference>
<dbReference type="PANTHER" id="PTHR30399:SF1">
    <property type="entry name" value="UTP PYROPHOSPHATASE"/>
    <property type="match status" value="1"/>
</dbReference>
<dbReference type="PANTHER" id="PTHR30399">
    <property type="entry name" value="UNCHARACTERIZED PROTEIN YGJP"/>
    <property type="match status" value="1"/>
</dbReference>
<dbReference type="AlphaFoldDB" id="A0A9D1I8W3"/>
<dbReference type="InterPro" id="IPR002725">
    <property type="entry name" value="YgjP-like_metallopeptidase"/>
</dbReference>
<evidence type="ECO:0000313" key="3">
    <source>
        <dbReference type="Proteomes" id="UP000824089"/>
    </source>
</evidence>
<evidence type="ECO:0000313" key="2">
    <source>
        <dbReference type="EMBL" id="HIU30017.1"/>
    </source>
</evidence>
<dbReference type="EMBL" id="DVMM01000144">
    <property type="protein sequence ID" value="HIU30017.1"/>
    <property type="molecule type" value="Genomic_DNA"/>
</dbReference>
<name>A0A9D1I8W3_9CLOT</name>